<dbReference type="STRING" id="1123272.SAMN02745824_2091"/>
<protein>
    <recommendedName>
        <fullName evidence="3">TIGR02117 family protein</fullName>
    </recommendedName>
</protein>
<sequence length="231" mass="26239">MATFPVSSLRKWIIRTCGLLAFAVAAFLLASLAGSIIPVNQGWKSPERGIQLFIETNGVHTGLILPLQSDVHDWTGLIRPEHLEDPALYGSHVLIGWGHEGVYRNTMRWRDLRAEDAASAIFGSSEVLLHVYHLKYPQAYPQYRRSFEVTEDEYRRIVSAIESRFVLDSRGRSQPSAGYGKDDLFYEARGHYTAFYTCNNWTSDVLRQAGIRTGIWTPFQGGVMRWFPEPS</sequence>
<dbReference type="OrthoDB" id="211174at2"/>
<organism evidence="1 2">
    <name type="scientific">Parasphingorhabdus marina DSM 22363</name>
    <dbReference type="NCBI Taxonomy" id="1123272"/>
    <lineage>
        <taxon>Bacteria</taxon>
        <taxon>Pseudomonadati</taxon>
        <taxon>Pseudomonadota</taxon>
        <taxon>Alphaproteobacteria</taxon>
        <taxon>Sphingomonadales</taxon>
        <taxon>Sphingomonadaceae</taxon>
        <taxon>Parasphingorhabdus</taxon>
    </lineage>
</organism>
<keyword evidence="2" id="KW-1185">Reference proteome</keyword>
<dbReference type="NCBIfam" id="TIGR02117">
    <property type="entry name" value="chp_urease_rgn"/>
    <property type="match status" value="1"/>
</dbReference>
<name>A0A1N6EUH8_9SPHN</name>
<evidence type="ECO:0000313" key="1">
    <source>
        <dbReference type="EMBL" id="SIN86573.1"/>
    </source>
</evidence>
<dbReference type="AlphaFoldDB" id="A0A1N6EUH8"/>
<dbReference type="EMBL" id="FSQW01000002">
    <property type="protein sequence ID" value="SIN86573.1"/>
    <property type="molecule type" value="Genomic_DNA"/>
</dbReference>
<dbReference type="RefSeq" id="WP_159437091.1">
    <property type="nucleotide sequence ID" value="NZ_FSQW01000002.1"/>
</dbReference>
<dbReference type="Proteomes" id="UP000185192">
    <property type="component" value="Unassembled WGS sequence"/>
</dbReference>
<accession>A0A1N6EUH8</accession>
<reference evidence="2" key="1">
    <citation type="submission" date="2016-11" db="EMBL/GenBank/DDBJ databases">
        <authorList>
            <person name="Varghese N."/>
            <person name="Submissions S."/>
        </authorList>
    </citation>
    <scope>NUCLEOTIDE SEQUENCE [LARGE SCALE GENOMIC DNA]</scope>
    <source>
        <strain evidence="2">DSM 22363</strain>
    </source>
</reference>
<gene>
    <name evidence="1" type="ORF">SAMN02745824_2091</name>
</gene>
<evidence type="ECO:0000313" key="2">
    <source>
        <dbReference type="Proteomes" id="UP000185192"/>
    </source>
</evidence>
<dbReference type="Pfam" id="PF09601">
    <property type="entry name" value="DUF2459"/>
    <property type="match status" value="1"/>
</dbReference>
<dbReference type="InterPro" id="IPR011727">
    <property type="entry name" value="CHP02117"/>
</dbReference>
<proteinExistence type="predicted"/>
<evidence type="ECO:0008006" key="3">
    <source>
        <dbReference type="Google" id="ProtNLM"/>
    </source>
</evidence>